<keyword evidence="1" id="KW-0812">Transmembrane</keyword>
<evidence type="ECO:0000313" key="2">
    <source>
        <dbReference type="EMBL" id="GEK18425.1"/>
    </source>
</evidence>
<gene>
    <name evidence="2" type="ORF">CPE01_21580</name>
</gene>
<sequence length="88" mass="9514">MTQPMHGSEGRGRRLARAVAVLTGLLGVGELIRWGNRWYVSTQYPDDATYSATLEVGAHQALVTALVLLLVAAGAAVIGWRLRVTRAR</sequence>
<feature type="transmembrane region" description="Helical" evidence="1">
    <location>
        <begin position="56"/>
        <end position="80"/>
    </location>
</feature>
<dbReference type="Proteomes" id="UP000321386">
    <property type="component" value="Unassembled WGS sequence"/>
</dbReference>
<dbReference type="AlphaFoldDB" id="A0A510V025"/>
<reference evidence="2 3" key="1">
    <citation type="submission" date="2019-07" db="EMBL/GenBank/DDBJ databases">
        <title>Whole genome shotgun sequence of Cellulomonas persica NBRC 101101.</title>
        <authorList>
            <person name="Hosoyama A."/>
            <person name="Uohara A."/>
            <person name="Ohji S."/>
            <person name="Ichikawa N."/>
        </authorList>
    </citation>
    <scope>NUCLEOTIDE SEQUENCE [LARGE SCALE GENOMIC DNA]</scope>
    <source>
        <strain evidence="2 3">NBRC 101101</strain>
    </source>
</reference>
<evidence type="ECO:0000256" key="1">
    <source>
        <dbReference type="SAM" id="Phobius"/>
    </source>
</evidence>
<evidence type="ECO:0000313" key="3">
    <source>
        <dbReference type="Proteomes" id="UP000321386"/>
    </source>
</evidence>
<keyword evidence="3" id="KW-1185">Reference proteome</keyword>
<keyword evidence="1" id="KW-1133">Transmembrane helix</keyword>
<feature type="transmembrane region" description="Helical" evidence="1">
    <location>
        <begin position="15"/>
        <end position="36"/>
    </location>
</feature>
<proteinExistence type="predicted"/>
<dbReference type="EMBL" id="BJUA01000009">
    <property type="protein sequence ID" value="GEK18425.1"/>
    <property type="molecule type" value="Genomic_DNA"/>
</dbReference>
<protein>
    <submittedName>
        <fullName evidence="2">Uncharacterized protein</fullName>
    </submittedName>
</protein>
<accession>A0A510V025</accession>
<organism evidence="2 3">
    <name type="scientific">Cellulomonas persica</name>
    <dbReference type="NCBI Taxonomy" id="76861"/>
    <lineage>
        <taxon>Bacteria</taxon>
        <taxon>Bacillati</taxon>
        <taxon>Actinomycetota</taxon>
        <taxon>Actinomycetes</taxon>
        <taxon>Micrococcales</taxon>
        <taxon>Cellulomonadaceae</taxon>
        <taxon>Cellulomonas</taxon>
    </lineage>
</organism>
<name>A0A510V025_9CELL</name>
<keyword evidence="1" id="KW-0472">Membrane</keyword>
<comment type="caution">
    <text evidence="2">The sequence shown here is derived from an EMBL/GenBank/DDBJ whole genome shotgun (WGS) entry which is preliminary data.</text>
</comment>